<dbReference type="Pfam" id="PF05157">
    <property type="entry name" value="MshEN"/>
    <property type="match status" value="1"/>
</dbReference>
<accession>A0A2H0N2U9</accession>
<name>A0A2H0N2U9_9BACT</name>
<dbReference type="GO" id="GO:0005524">
    <property type="term" value="F:ATP binding"/>
    <property type="evidence" value="ECO:0007669"/>
    <property type="project" value="UniProtKB-KW"/>
</dbReference>
<sequence>MLPKDIITTYLTEIVQLSETQIEAHTTKAASQGKKLEFFLVEEGVVDEEELYAYMSEHTKSPLVDLKEKEINRDILLLVPQPLAETHNIICFEKTKDTIELAMLDPMDIQTIEFMGRKTGLTPHVSLTTPTSIKFALRLYHADLKEELKNVGFSEKKQNFKQGELEKVAEEIPIINIVKSVLEHAIFQDASDIHIEPTEHDVSVRYRVDGVLHSVMHLPKHVQSGITARLKILANLKIDEHMIPQDGRFKIDVQDEELAFRVSIIPVYDGEKIVMRVLHEGQKPLSLDQLGFLPSAKALVESSIQKPHGMVLVTGPTGSGKTTTLYSVLGILNQPDVNISTIEDPIEYHVEGINQSQINPRVGFSFASGLRAFLRQDPDIIMVGEIRDQETAEIAMHAAMTGHLVLSTLHTNDAPTTLPRLMDMNIPPFLVAFTTNIIIAQRLVRKLCEHCRKPFTLEKDAVKELTKLVDAETVATLFEKHSIKLKTAEKNFSAMEFFRSNGCRRCGDSGYKGRIGIYEVLEVDHGMEELINNRATAQQMHDYAVEHGMITMFQDGLVKAKQGVTTIEEVLRVTRE</sequence>
<dbReference type="SUPFAM" id="SSF160246">
    <property type="entry name" value="EspE N-terminal domain-like"/>
    <property type="match status" value="1"/>
</dbReference>
<keyword evidence="3" id="KW-0067">ATP-binding</keyword>
<dbReference type="CDD" id="cd01129">
    <property type="entry name" value="PulE-GspE-like"/>
    <property type="match status" value="1"/>
</dbReference>
<dbReference type="InterPro" id="IPR027417">
    <property type="entry name" value="P-loop_NTPase"/>
</dbReference>
<dbReference type="Pfam" id="PF00437">
    <property type="entry name" value="T2SSE"/>
    <property type="match status" value="1"/>
</dbReference>
<organism evidence="5 6">
    <name type="scientific">Candidatus Magasanikbacteria bacterium CG11_big_fil_rev_8_21_14_0_20_43_7</name>
    <dbReference type="NCBI Taxonomy" id="1974654"/>
    <lineage>
        <taxon>Bacteria</taxon>
        <taxon>Candidatus Magasanikiibacteriota</taxon>
    </lineage>
</organism>
<reference evidence="5 6" key="1">
    <citation type="submission" date="2017-09" db="EMBL/GenBank/DDBJ databases">
        <title>Depth-based differentiation of microbial function through sediment-hosted aquifers and enrichment of novel symbionts in the deep terrestrial subsurface.</title>
        <authorList>
            <person name="Probst A.J."/>
            <person name="Ladd B."/>
            <person name="Jarett J.K."/>
            <person name="Geller-Mcgrath D.E."/>
            <person name="Sieber C.M."/>
            <person name="Emerson J.B."/>
            <person name="Anantharaman K."/>
            <person name="Thomas B.C."/>
            <person name="Malmstrom R."/>
            <person name="Stieglmeier M."/>
            <person name="Klingl A."/>
            <person name="Woyke T."/>
            <person name="Ryan C.M."/>
            <person name="Banfield J.F."/>
        </authorList>
    </citation>
    <scope>NUCLEOTIDE SEQUENCE [LARGE SCALE GENOMIC DNA]</scope>
    <source>
        <strain evidence="5">CG11_big_fil_rev_8_21_14_0_20_43_7</strain>
    </source>
</reference>
<dbReference type="Gene3D" id="3.40.50.300">
    <property type="entry name" value="P-loop containing nucleotide triphosphate hydrolases"/>
    <property type="match status" value="1"/>
</dbReference>
<dbReference type="PANTHER" id="PTHR30258:SF1">
    <property type="entry name" value="PROTEIN TRANSPORT PROTEIN HOFB HOMOLOG"/>
    <property type="match status" value="1"/>
</dbReference>
<dbReference type="Gene3D" id="3.30.300.160">
    <property type="entry name" value="Type II secretion system, protein E, N-terminal domain"/>
    <property type="match status" value="1"/>
</dbReference>
<dbReference type="PROSITE" id="PS00662">
    <property type="entry name" value="T2SP_E"/>
    <property type="match status" value="1"/>
</dbReference>
<dbReference type="AlphaFoldDB" id="A0A2H0N2U9"/>
<dbReference type="PANTHER" id="PTHR30258">
    <property type="entry name" value="TYPE II SECRETION SYSTEM PROTEIN GSPE-RELATED"/>
    <property type="match status" value="1"/>
</dbReference>
<gene>
    <name evidence="5" type="ORF">COV60_01410</name>
</gene>
<evidence type="ECO:0000256" key="2">
    <source>
        <dbReference type="ARBA" id="ARBA00022741"/>
    </source>
</evidence>
<comment type="caution">
    <text evidence="5">The sequence shown here is derived from an EMBL/GenBank/DDBJ whole genome shotgun (WGS) entry which is preliminary data.</text>
</comment>
<proteinExistence type="inferred from homology"/>
<dbReference type="InterPro" id="IPR001482">
    <property type="entry name" value="T2SS/T4SS_dom"/>
</dbReference>
<dbReference type="SUPFAM" id="SSF52540">
    <property type="entry name" value="P-loop containing nucleoside triphosphate hydrolases"/>
    <property type="match status" value="1"/>
</dbReference>
<evidence type="ECO:0000259" key="4">
    <source>
        <dbReference type="PROSITE" id="PS00662"/>
    </source>
</evidence>
<keyword evidence="2" id="KW-0547">Nucleotide-binding</keyword>
<dbReference type="GO" id="GO:0005886">
    <property type="term" value="C:plasma membrane"/>
    <property type="evidence" value="ECO:0007669"/>
    <property type="project" value="TreeGrafter"/>
</dbReference>
<dbReference type="InterPro" id="IPR037257">
    <property type="entry name" value="T2SS_E_N_sf"/>
</dbReference>
<dbReference type="EMBL" id="PCWM01000026">
    <property type="protein sequence ID" value="PIR03237.1"/>
    <property type="molecule type" value="Genomic_DNA"/>
</dbReference>
<dbReference type="Proteomes" id="UP000229782">
    <property type="component" value="Unassembled WGS sequence"/>
</dbReference>
<evidence type="ECO:0000313" key="6">
    <source>
        <dbReference type="Proteomes" id="UP000229782"/>
    </source>
</evidence>
<protein>
    <recommendedName>
        <fullName evidence="4">Bacterial type II secretion system protein E domain-containing protein</fullName>
    </recommendedName>
</protein>
<dbReference type="InterPro" id="IPR007831">
    <property type="entry name" value="T2SS_GspE_N"/>
</dbReference>
<dbReference type="InterPro" id="IPR003593">
    <property type="entry name" value="AAA+_ATPase"/>
</dbReference>
<evidence type="ECO:0000256" key="3">
    <source>
        <dbReference type="ARBA" id="ARBA00022840"/>
    </source>
</evidence>
<dbReference type="GO" id="GO:0016887">
    <property type="term" value="F:ATP hydrolysis activity"/>
    <property type="evidence" value="ECO:0007669"/>
    <property type="project" value="TreeGrafter"/>
</dbReference>
<dbReference type="Gene3D" id="3.30.450.90">
    <property type="match status" value="1"/>
</dbReference>
<dbReference type="SMART" id="SM00382">
    <property type="entry name" value="AAA"/>
    <property type="match status" value="1"/>
</dbReference>
<dbReference type="FunFam" id="3.40.50.300:FF:000398">
    <property type="entry name" value="Type IV pilus assembly ATPase PilB"/>
    <property type="match status" value="1"/>
</dbReference>
<evidence type="ECO:0000256" key="1">
    <source>
        <dbReference type="ARBA" id="ARBA00006611"/>
    </source>
</evidence>
<evidence type="ECO:0000313" key="5">
    <source>
        <dbReference type="EMBL" id="PIR03237.1"/>
    </source>
</evidence>
<feature type="domain" description="Bacterial type II secretion system protein E" evidence="4">
    <location>
        <begin position="374"/>
        <end position="388"/>
    </location>
</feature>
<comment type="similarity">
    <text evidence="1">Belongs to the GSP E family.</text>
</comment>